<accession>A0A4P7AGZ2</accession>
<dbReference type="Proteomes" id="UP000294309">
    <property type="component" value="Chromosome"/>
</dbReference>
<organism evidence="1 2">
    <name type="scientific">Spiroplasma gladiatoris</name>
    <dbReference type="NCBI Taxonomy" id="2143"/>
    <lineage>
        <taxon>Bacteria</taxon>
        <taxon>Bacillati</taxon>
        <taxon>Mycoplasmatota</taxon>
        <taxon>Mollicutes</taxon>
        <taxon>Entomoplasmatales</taxon>
        <taxon>Spiroplasmataceae</taxon>
        <taxon>Spiroplasma</taxon>
    </lineage>
</organism>
<dbReference type="EMBL" id="CP038013">
    <property type="protein sequence ID" value="QBQ07685.1"/>
    <property type="molecule type" value="Genomic_DNA"/>
</dbReference>
<proteinExistence type="predicted"/>
<dbReference type="RefSeq" id="WP_134297474.1">
    <property type="nucleotide sequence ID" value="NZ_CP038013.1"/>
</dbReference>
<evidence type="ECO:0000313" key="1">
    <source>
        <dbReference type="EMBL" id="QBQ07685.1"/>
    </source>
</evidence>
<dbReference type="OrthoDB" id="398515at2"/>
<dbReference type="KEGG" id="sgq:SGLAD_v1c04860"/>
<protein>
    <submittedName>
        <fullName evidence="1">Uncharacterized protein</fullName>
    </submittedName>
</protein>
<dbReference type="AlphaFoldDB" id="A0A4P7AGZ2"/>
<evidence type="ECO:0000313" key="2">
    <source>
        <dbReference type="Proteomes" id="UP000294309"/>
    </source>
</evidence>
<reference evidence="1 2" key="1">
    <citation type="submission" date="2019-03" db="EMBL/GenBank/DDBJ databases">
        <title>Complete genome sequence of Spiroplasma gladiatoris TG-1 (DSM 22552).</title>
        <authorList>
            <person name="Lin Y.-C."/>
            <person name="Chou L."/>
            <person name="Kuo C.-H."/>
        </authorList>
    </citation>
    <scope>NUCLEOTIDE SEQUENCE [LARGE SCALE GENOMIC DNA]</scope>
    <source>
        <strain evidence="1 2">TG-1</strain>
    </source>
</reference>
<sequence>MKKRTINIVDDGYFLLNEHQNFRFDKNIAKKFLEKIQFPIIILDTEFFNHSHDSGDLKNKLYSDKQKDIVYVIQYSFAKSFKEIAYRDNSKAIKSIFIKRGLNDKTYNFHEQYSRMITSFLSMCRNKEIKTIICAGASNDIKIINQWINDYKHLFARRSLNMAFLNKEKNELNANYFDIYEILENAFSFSNTNAIGEEFYNPKNLPVGKQSDQMIALTSCKKFFDWFESIDNKILKNEDDEIRSLCTMAYSFFSFPNNEKMSYDIYKNMIEVLRKVVVHCYNDVLKILTFLGFVYEFVYLPYSKNTFIKKD</sequence>
<gene>
    <name evidence="1" type="ORF">SGLAD_v1c04860</name>
</gene>
<name>A0A4P7AGZ2_9MOLU</name>
<keyword evidence="2" id="KW-1185">Reference proteome</keyword>